<dbReference type="InterPro" id="IPR029063">
    <property type="entry name" value="SAM-dependent_MTases_sf"/>
</dbReference>
<dbReference type="PANTHER" id="PTHR43667">
    <property type="entry name" value="CYCLOPROPANE-FATTY-ACYL-PHOSPHOLIPID SYNTHASE"/>
    <property type="match status" value="1"/>
</dbReference>
<evidence type="ECO:0000313" key="2">
    <source>
        <dbReference type="Proteomes" id="UP000248606"/>
    </source>
</evidence>
<accession>A0A2W5IF61</accession>
<reference evidence="1 2" key="1">
    <citation type="submission" date="2017-08" db="EMBL/GenBank/DDBJ databases">
        <title>Infants hospitalized years apart are colonized by the same room-sourced microbial strains.</title>
        <authorList>
            <person name="Brooks B."/>
            <person name="Olm M.R."/>
            <person name="Firek B.A."/>
            <person name="Baker R."/>
            <person name="Thomas B.C."/>
            <person name="Morowitz M.J."/>
            <person name="Banfield J.F."/>
        </authorList>
    </citation>
    <scope>NUCLEOTIDE SEQUENCE [LARGE SCALE GENOMIC DNA]</scope>
    <source>
        <strain evidence="1">S2_006_000_R1_57</strain>
    </source>
</reference>
<dbReference type="EMBL" id="QFOZ01000001">
    <property type="protein sequence ID" value="PZP89988.1"/>
    <property type="molecule type" value="Genomic_DNA"/>
</dbReference>
<dbReference type="Pfam" id="PF02353">
    <property type="entry name" value="CMAS"/>
    <property type="match status" value="1"/>
</dbReference>
<dbReference type="InterPro" id="IPR050723">
    <property type="entry name" value="CFA/CMAS"/>
</dbReference>
<dbReference type="Gene3D" id="3.40.50.150">
    <property type="entry name" value="Vaccinia Virus protein VP39"/>
    <property type="match status" value="1"/>
</dbReference>
<dbReference type="PANTHER" id="PTHR43667:SF2">
    <property type="entry name" value="FATTY ACID C-METHYL TRANSFERASE"/>
    <property type="match status" value="1"/>
</dbReference>
<gene>
    <name evidence="1" type="ORF">DI579_02215</name>
</gene>
<dbReference type="CDD" id="cd02440">
    <property type="entry name" value="AdoMet_MTases"/>
    <property type="match status" value="1"/>
</dbReference>
<proteinExistence type="predicted"/>
<dbReference type="Proteomes" id="UP000248606">
    <property type="component" value="Unassembled WGS sequence"/>
</dbReference>
<dbReference type="SUPFAM" id="SSF53335">
    <property type="entry name" value="S-adenosyl-L-methionine-dependent methyltransferases"/>
    <property type="match status" value="1"/>
</dbReference>
<dbReference type="AlphaFoldDB" id="A0A2W5IF61"/>
<evidence type="ECO:0000313" key="1">
    <source>
        <dbReference type="EMBL" id="PZP89988.1"/>
    </source>
</evidence>
<name>A0A2W5IF61_9ACTN</name>
<comment type="caution">
    <text evidence="1">The sequence shown here is derived from an EMBL/GenBank/DDBJ whole genome shotgun (WGS) entry which is preliminary data.</text>
</comment>
<sequence>MTLLDLSAWPRLAPPTHSHFRIRKYHLREQLPQFTWLTVEGECPELVPGRLPLEDSDSARTVKLYDEAAVDERFMDNGWLGLAESFMAGEWDAQDPSYLWVDAMSLKGALPRKERAERRKPLVSAPRKRTFEFFSTCLDDTFNIGAADFINGPRSTVVEKGVAEIYLDDPSPLPLRKDLFGAQRRRVARMLMDAGLRRRDNVLFVGAEWGEAALEAASFGCDVTVLCENPQVEKILTERANEAKRGRIRLIPGLYRNTGVYDVLISVSSLPHDNIYDVLPQLVADDVAPRGRIVVERPWRGHTRQEMPLSWWWSYIDADSQLRSRSECVAALEAVGAQLTQATHCGHHYIRSLELWDESFRAHVAEAGALGYDAVYRRLWRTALAISRAAVRTGALEYQRLVFTKR</sequence>
<evidence type="ECO:0008006" key="3">
    <source>
        <dbReference type="Google" id="ProtNLM"/>
    </source>
</evidence>
<protein>
    <recommendedName>
        <fullName evidence="3">Tuberculostearic acid methyltransferase UfaA1</fullName>
    </recommendedName>
</protein>
<organism evidence="1 2">
    <name type="scientific">Lawsonella clevelandensis</name>
    <dbReference type="NCBI Taxonomy" id="1528099"/>
    <lineage>
        <taxon>Bacteria</taxon>
        <taxon>Bacillati</taxon>
        <taxon>Actinomycetota</taxon>
        <taxon>Actinomycetes</taxon>
        <taxon>Mycobacteriales</taxon>
        <taxon>Lawsonellaceae</taxon>
        <taxon>Lawsonella</taxon>
    </lineage>
</organism>